<feature type="region of interest" description="Disordered" evidence="1">
    <location>
        <begin position="1"/>
        <end position="21"/>
    </location>
</feature>
<protein>
    <submittedName>
        <fullName evidence="2">Uncharacterized protein</fullName>
    </submittedName>
</protein>
<evidence type="ECO:0000256" key="1">
    <source>
        <dbReference type="SAM" id="MobiDB-lite"/>
    </source>
</evidence>
<evidence type="ECO:0000313" key="2">
    <source>
        <dbReference type="EMBL" id="KOM47167.1"/>
    </source>
</evidence>
<dbReference type="Gramene" id="KOM47167">
    <property type="protein sequence ID" value="KOM47167"/>
    <property type="gene ID" value="LR48_Vigan07g087100"/>
</dbReference>
<reference evidence="3" key="1">
    <citation type="journal article" date="2015" name="Proc. Natl. Acad. Sci. U.S.A.">
        <title>Genome sequencing of adzuki bean (Vigna angularis) provides insight into high starch and low fat accumulation and domestication.</title>
        <authorList>
            <person name="Yang K."/>
            <person name="Tian Z."/>
            <person name="Chen C."/>
            <person name="Luo L."/>
            <person name="Zhao B."/>
            <person name="Wang Z."/>
            <person name="Yu L."/>
            <person name="Li Y."/>
            <person name="Sun Y."/>
            <person name="Li W."/>
            <person name="Chen Y."/>
            <person name="Li Y."/>
            <person name="Zhang Y."/>
            <person name="Ai D."/>
            <person name="Zhao J."/>
            <person name="Shang C."/>
            <person name="Ma Y."/>
            <person name="Wu B."/>
            <person name="Wang M."/>
            <person name="Gao L."/>
            <person name="Sun D."/>
            <person name="Zhang P."/>
            <person name="Guo F."/>
            <person name="Wang W."/>
            <person name="Li Y."/>
            <person name="Wang J."/>
            <person name="Varshney R.K."/>
            <person name="Wang J."/>
            <person name="Ling H.Q."/>
            <person name="Wan P."/>
        </authorList>
    </citation>
    <scope>NUCLEOTIDE SEQUENCE</scope>
    <source>
        <strain evidence="3">cv. Jingnong 6</strain>
    </source>
</reference>
<organism evidence="2 3">
    <name type="scientific">Phaseolus angularis</name>
    <name type="common">Azuki bean</name>
    <name type="synonym">Vigna angularis</name>
    <dbReference type="NCBI Taxonomy" id="3914"/>
    <lineage>
        <taxon>Eukaryota</taxon>
        <taxon>Viridiplantae</taxon>
        <taxon>Streptophyta</taxon>
        <taxon>Embryophyta</taxon>
        <taxon>Tracheophyta</taxon>
        <taxon>Spermatophyta</taxon>
        <taxon>Magnoliopsida</taxon>
        <taxon>eudicotyledons</taxon>
        <taxon>Gunneridae</taxon>
        <taxon>Pentapetalae</taxon>
        <taxon>rosids</taxon>
        <taxon>fabids</taxon>
        <taxon>Fabales</taxon>
        <taxon>Fabaceae</taxon>
        <taxon>Papilionoideae</taxon>
        <taxon>50 kb inversion clade</taxon>
        <taxon>NPAAA clade</taxon>
        <taxon>indigoferoid/millettioid clade</taxon>
        <taxon>Phaseoleae</taxon>
        <taxon>Vigna</taxon>
    </lineage>
</organism>
<accession>A0A0L9UX66</accession>
<gene>
    <name evidence="2" type="ORF">LR48_Vigan07g087100</name>
</gene>
<evidence type="ECO:0000313" key="3">
    <source>
        <dbReference type="Proteomes" id="UP000053144"/>
    </source>
</evidence>
<name>A0A0L9UX66_PHAAN</name>
<dbReference type="Proteomes" id="UP000053144">
    <property type="component" value="Chromosome 7"/>
</dbReference>
<dbReference type="EMBL" id="CM003377">
    <property type="protein sequence ID" value="KOM47167.1"/>
    <property type="molecule type" value="Genomic_DNA"/>
</dbReference>
<dbReference type="AlphaFoldDB" id="A0A0L9UX66"/>
<proteinExistence type="predicted"/>
<sequence>MAATQGEGYKGDIVDDDRDTDEAADLDVVVVAHERLSDFEECLRSRSGNGDGE</sequence>